<sequence>MLVPRSGVLPAPVRRTLLYRQATGRLPPLRRPHTFTEKLNWRITFDRRELLAPTCDKLAMKEHARRLAPGLVRVPETLWSGTDVGELADVDLPGHWVLKPNHSCIRRLFGRGPADVDELRRRTAGWVRERYWRKSEEWAYRRARPCLLVEEFVGVPGVVPADLKVLVVGSEPRLVELHTGRDDHHGTRLYSPEWTPLPWTIGYRPGPDADPPERLDDLLKVATALADGFDMLRVDCYEVDGELWFGELTPYPGAGLSPLEPDLDAWLGEAWTLPPPPAHPRLTRGHLRGSGRFTPG</sequence>
<accession>A0A1M7RVZ4</accession>
<dbReference type="Proteomes" id="UP000184428">
    <property type="component" value="Unassembled WGS sequence"/>
</dbReference>
<dbReference type="Pfam" id="PF14305">
    <property type="entry name" value="ATPgrasp_TupA"/>
    <property type="match status" value="1"/>
</dbReference>
<dbReference type="OrthoDB" id="9791827at2"/>
<dbReference type="EMBL" id="FRDM01000001">
    <property type="protein sequence ID" value="SHN50288.1"/>
    <property type="molecule type" value="Genomic_DNA"/>
</dbReference>
<proteinExistence type="predicted"/>
<evidence type="ECO:0000313" key="3">
    <source>
        <dbReference type="Proteomes" id="UP000184428"/>
    </source>
</evidence>
<dbReference type="AlphaFoldDB" id="A0A1M7RVZ4"/>
<dbReference type="SUPFAM" id="SSF56059">
    <property type="entry name" value="Glutathione synthetase ATP-binding domain-like"/>
    <property type="match status" value="1"/>
</dbReference>
<dbReference type="RefSeq" id="WP_072911719.1">
    <property type="nucleotide sequence ID" value="NZ_FRDM01000001.1"/>
</dbReference>
<organism evidence="2 3">
    <name type="scientific">Geodermatophilus obscurus</name>
    <dbReference type="NCBI Taxonomy" id="1861"/>
    <lineage>
        <taxon>Bacteria</taxon>
        <taxon>Bacillati</taxon>
        <taxon>Actinomycetota</taxon>
        <taxon>Actinomycetes</taxon>
        <taxon>Geodermatophilales</taxon>
        <taxon>Geodermatophilaceae</taxon>
        <taxon>Geodermatophilus</taxon>
    </lineage>
</organism>
<name>A0A1M7RVZ4_9ACTN</name>
<gene>
    <name evidence="2" type="ORF">SAMN05660350_00168</name>
</gene>
<dbReference type="InterPro" id="IPR029465">
    <property type="entry name" value="ATPgrasp_TupA"/>
</dbReference>
<feature type="region of interest" description="Disordered" evidence="1">
    <location>
        <begin position="277"/>
        <end position="296"/>
    </location>
</feature>
<protein>
    <submittedName>
        <fullName evidence="2">TupA-like ATPgrasp</fullName>
    </submittedName>
</protein>
<evidence type="ECO:0000313" key="2">
    <source>
        <dbReference type="EMBL" id="SHN50288.1"/>
    </source>
</evidence>
<evidence type="ECO:0000256" key="1">
    <source>
        <dbReference type="SAM" id="MobiDB-lite"/>
    </source>
</evidence>
<reference evidence="2 3" key="1">
    <citation type="submission" date="2016-12" db="EMBL/GenBank/DDBJ databases">
        <authorList>
            <person name="Song W.-J."/>
            <person name="Kurnit D.M."/>
        </authorList>
    </citation>
    <scope>NUCLEOTIDE SEQUENCE [LARGE SCALE GENOMIC DNA]</scope>
    <source>
        <strain evidence="2 3">DSM 43162</strain>
    </source>
</reference>